<keyword evidence="2" id="KW-1185">Reference proteome</keyword>
<evidence type="ECO:0008006" key="3">
    <source>
        <dbReference type="Google" id="ProtNLM"/>
    </source>
</evidence>
<dbReference type="Proteomes" id="UP000232412">
    <property type="component" value="Unassembled WGS sequence"/>
</dbReference>
<reference evidence="2" key="1">
    <citation type="submission" date="2016-12" db="EMBL/GenBank/DDBJ databases">
        <authorList>
            <person name="Herbold C."/>
        </authorList>
    </citation>
    <scope>NUCLEOTIDE SEQUENCE [LARGE SCALE GENOMIC DNA]</scope>
</reference>
<dbReference type="OrthoDB" id="7137at2157"/>
<dbReference type="EMBL" id="FRFC01000003">
    <property type="protein sequence ID" value="SHO44558.1"/>
    <property type="molecule type" value="Genomic_DNA"/>
</dbReference>
<dbReference type="AlphaFoldDB" id="A0A2H1EFP8"/>
<gene>
    <name evidence="1" type="ORF">NSIN_20371</name>
</gene>
<protein>
    <recommendedName>
        <fullName evidence="3">HicB-like antitoxin of toxin-antitoxin system domain-containing protein</fullName>
    </recommendedName>
</protein>
<evidence type="ECO:0000313" key="2">
    <source>
        <dbReference type="Proteomes" id="UP000232412"/>
    </source>
</evidence>
<accession>A0A2H1EFP8</accession>
<dbReference type="RefSeq" id="WP_101009397.1">
    <property type="nucleotide sequence ID" value="NZ_FRFC01000003.1"/>
</dbReference>
<sequence>MVNIHKMHKITFTITPNANGYLVGCKEIQSLFTDIHSVSDIEKTLQNLLSEYVDNFPDDAQKKGFGKDTPIEVTWHVSPNSVALE</sequence>
<name>A0A2H1EFP8_9ARCH</name>
<evidence type="ECO:0000313" key="1">
    <source>
        <dbReference type="EMBL" id="SHO44558.1"/>
    </source>
</evidence>
<proteinExistence type="predicted"/>
<organism evidence="1 2">
    <name type="scientific">Nitrosotalea sinensis</name>
    <dbReference type="NCBI Taxonomy" id="1499975"/>
    <lineage>
        <taxon>Archaea</taxon>
        <taxon>Nitrososphaerota</taxon>
        <taxon>Nitrososphaeria</taxon>
        <taxon>Nitrosotaleales</taxon>
        <taxon>Nitrosotaleaceae</taxon>
        <taxon>Nitrosotalea</taxon>
    </lineage>
</organism>